<evidence type="ECO:0000313" key="2">
    <source>
        <dbReference type="EMBL" id="QSG04132.1"/>
    </source>
</evidence>
<feature type="transmembrane region" description="Helical" evidence="1">
    <location>
        <begin position="88"/>
        <end position="108"/>
    </location>
</feature>
<keyword evidence="1" id="KW-1133">Transmembrane helix</keyword>
<dbReference type="EMBL" id="CP064786">
    <property type="protein sequence ID" value="QSG04132.1"/>
    <property type="molecule type" value="Genomic_DNA"/>
</dbReference>
<dbReference type="RefSeq" id="WP_238478157.1">
    <property type="nucleotide sequence ID" value="NZ_CP064786.1"/>
</dbReference>
<organism evidence="2 3">
    <name type="scientific">Natranaeroarchaeum sulfidigenes</name>
    <dbReference type="NCBI Taxonomy" id="2784880"/>
    <lineage>
        <taxon>Archaea</taxon>
        <taxon>Methanobacteriati</taxon>
        <taxon>Methanobacteriota</taxon>
        <taxon>Stenosarchaea group</taxon>
        <taxon>Halobacteria</taxon>
        <taxon>Halobacteriales</taxon>
        <taxon>Natronoarchaeaceae</taxon>
        <taxon>Natranaeroarchaeum</taxon>
    </lineage>
</organism>
<accession>A0A897MUE1</accession>
<gene>
    <name evidence="2" type="ORF">AArcS_2945</name>
</gene>
<evidence type="ECO:0000256" key="1">
    <source>
        <dbReference type="SAM" id="Phobius"/>
    </source>
</evidence>
<keyword evidence="1" id="KW-0472">Membrane</keyword>
<protein>
    <submittedName>
        <fullName evidence="2">Putative membrane protein</fullName>
    </submittedName>
</protein>
<proteinExistence type="predicted"/>
<keyword evidence="1" id="KW-0812">Transmembrane</keyword>
<evidence type="ECO:0000313" key="3">
    <source>
        <dbReference type="Proteomes" id="UP000663586"/>
    </source>
</evidence>
<name>A0A897MUE1_9EURY</name>
<keyword evidence="3" id="KW-1185">Reference proteome</keyword>
<dbReference type="GeneID" id="70686323"/>
<dbReference type="AlphaFoldDB" id="A0A897MUE1"/>
<dbReference type="Proteomes" id="UP000663586">
    <property type="component" value="Chromosome"/>
</dbReference>
<dbReference type="KEGG" id="hara:AArcS_2945"/>
<reference evidence="2" key="1">
    <citation type="submission" date="2020-11" db="EMBL/GenBank/DDBJ databases">
        <title>Carbohydrate-dependent, anaerobic sulfur respiration: A novel catabolism in halophilic archaea.</title>
        <authorList>
            <person name="Sorokin D.Y."/>
            <person name="Messina E."/>
            <person name="Smedile F."/>
            <person name="La Cono V."/>
            <person name="Hallsworth J.E."/>
            <person name="Yakimov M.M."/>
        </authorList>
    </citation>
    <scope>NUCLEOTIDE SEQUENCE</scope>
    <source>
        <strain evidence="2">AArc-S</strain>
    </source>
</reference>
<sequence length="115" mass="11791">MSTVRRDGALATVALIGAFGAVILADVALSPVWLFCGALGTVGFEAAATRYGGPVRSLWERPAVQMGSLAGVLAVTALAAVYRSGIVVSLLIGGLTAYLCVLVLISGYRHRSARA</sequence>